<name>A0A914WGP3_9BILA</name>
<reference evidence="5" key="1">
    <citation type="submission" date="2022-11" db="UniProtKB">
        <authorList>
            <consortium name="WormBaseParasite"/>
        </authorList>
    </citation>
    <scope>IDENTIFICATION</scope>
</reference>
<dbReference type="InterPro" id="IPR001971">
    <property type="entry name" value="Ribosomal_uS11"/>
</dbReference>
<dbReference type="AlphaFoldDB" id="A0A914WGP3"/>
<proteinExistence type="inferred from homology"/>
<evidence type="ECO:0000313" key="4">
    <source>
        <dbReference type="Proteomes" id="UP000887566"/>
    </source>
</evidence>
<keyword evidence="4" id="KW-1185">Reference proteome</keyword>
<keyword evidence="2" id="KW-0689">Ribosomal protein</keyword>
<evidence type="ECO:0000256" key="3">
    <source>
        <dbReference type="ARBA" id="ARBA00023274"/>
    </source>
</evidence>
<dbReference type="GO" id="GO:0006412">
    <property type="term" value="P:translation"/>
    <property type="evidence" value="ECO:0007669"/>
    <property type="project" value="InterPro"/>
</dbReference>
<accession>A0A914WGP3</accession>
<dbReference type="PIRSF" id="PIRSF002131">
    <property type="entry name" value="Ribosomal_S11"/>
    <property type="match status" value="1"/>
</dbReference>
<dbReference type="WBParaSite" id="PSAMB.scaffold3982size16147.g23144.t1">
    <property type="protein sequence ID" value="PSAMB.scaffold3982size16147.g23144.t1"/>
    <property type="gene ID" value="PSAMB.scaffold3982size16147.g23144"/>
</dbReference>
<comment type="similarity">
    <text evidence="1">Belongs to the universal ribosomal protein uS11 family.</text>
</comment>
<dbReference type="GO" id="GO:1990904">
    <property type="term" value="C:ribonucleoprotein complex"/>
    <property type="evidence" value="ECO:0007669"/>
    <property type="project" value="UniProtKB-KW"/>
</dbReference>
<dbReference type="SUPFAM" id="SSF53137">
    <property type="entry name" value="Translational machinery components"/>
    <property type="match status" value="1"/>
</dbReference>
<dbReference type="PANTHER" id="PTHR11759">
    <property type="entry name" value="40S RIBOSOMAL PROTEIN S14/30S RIBOSOMAL PROTEIN S11"/>
    <property type="match status" value="1"/>
</dbReference>
<evidence type="ECO:0000256" key="2">
    <source>
        <dbReference type="ARBA" id="ARBA00022980"/>
    </source>
</evidence>
<evidence type="ECO:0000313" key="5">
    <source>
        <dbReference type="WBParaSite" id="PSAMB.scaffold3982size16147.g23144.t1"/>
    </source>
</evidence>
<protein>
    <submittedName>
        <fullName evidence="5">Ribosomal protein S11</fullName>
    </submittedName>
</protein>
<sequence length="91" mass="9711">YQHVTYTSCKKEGFKNARKKTTIAGQTVGVAAGMRMLRRGIKTVRVKVGGLGPGRLSSVKGLTVAGVNVVSITDFTLLPELGPRPKAKRSI</sequence>
<dbReference type="GO" id="GO:0005840">
    <property type="term" value="C:ribosome"/>
    <property type="evidence" value="ECO:0007669"/>
    <property type="project" value="UniProtKB-KW"/>
</dbReference>
<dbReference type="Gene3D" id="3.30.420.80">
    <property type="entry name" value="Ribosomal protein S11"/>
    <property type="match status" value="1"/>
</dbReference>
<organism evidence="4 5">
    <name type="scientific">Plectus sambesii</name>
    <dbReference type="NCBI Taxonomy" id="2011161"/>
    <lineage>
        <taxon>Eukaryota</taxon>
        <taxon>Metazoa</taxon>
        <taxon>Ecdysozoa</taxon>
        <taxon>Nematoda</taxon>
        <taxon>Chromadorea</taxon>
        <taxon>Plectida</taxon>
        <taxon>Plectina</taxon>
        <taxon>Plectoidea</taxon>
        <taxon>Plectidae</taxon>
        <taxon>Plectus</taxon>
    </lineage>
</organism>
<dbReference type="InterPro" id="IPR036967">
    <property type="entry name" value="Ribosomal_uS11_sf"/>
</dbReference>
<evidence type="ECO:0000256" key="1">
    <source>
        <dbReference type="ARBA" id="ARBA00006194"/>
    </source>
</evidence>
<keyword evidence="3" id="KW-0687">Ribonucleoprotein</keyword>
<dbReference type="Pfam" id="PF00411">
    <property type="entry name" value="Ribosomal_S11"/>
    <property type="match status" value="1"/>
</dbReference>
<dbReference type="GO" id="GO:0003735">
    <property type="term" value="F:structural constituent of ribosome"/>
    <property type="evidence" value="ECO:0007669"/>
    <property type="project" value="InterPro"/>
</dbReference>
<dbReference type="Proteomes" id="UP000887566">
    <property type="component" value="Unplaced"/>
</dbReference>